<organism evidence="1 2">
    <name type="scientific">Biomphalaria pfeifferi</name>
    <name type="common">Bloodfluke planorb</name>
    <name type="synonym">Freshwater snail</name>
    <dbReference type="NCBI Taxonomy" id="112525"/>
    <lineage>
        <taxon>Eukaryota</taxon>
        <taxon>Metazoa</taxon>
        <taxon>Spiralia</taxon>
        <taxon>Lophotrochozoa</taxon>
        <taxon>Mollusca</taxon>
        <taxon>Gastropoda</taxon>
        <taxon>Heterobranchia</taxon>
        <taxon>Euthyneura</taxon>
        <taxon>Panpulmonata</taxon>
        <taxon>Hygrophila</taxon>
        <taxon>Lymnaeoidea</taxon>
        <taxon>Planorbidae</taxon>
        <taxon>Biomphalaria</taxon>
    </lineage>
</organism>
<dbReference type="Proteomes" id="UP001233172">
    <property type="component" value="Unassembled WGS sequence"/>
</dbReference>
<gene>
    <name evidence="1" type="ORF">Bpfe_016366</name>
</gene>
<accession>A0AAD8BHX6</accession>
<evidence type="ECO:0000313" key="2">
    <source>
        <dbReference type="Proteomes" id="UP001233172"/>
    </source>
</evidence>
<reference evidence="1" key="1">
    <citation type="journal article" date="2023" name="PLoS Negl. Trop. Dis.">
        <title>A genome sequence for Biomphalaria pfeifferi, the major vector snail for the human-infecting parasite Schistosoma mansoni.</title>
        <authorList>
            <person name="Bu L."/>
            <person name="Lu L."/>
            <person name="Laidemitt M.R."/>
            <person name="Zhang S.M."/>
            <person name="Mutuku M."/>
            <person name="Mkoji G."/>
            <person name="Steinauer M."/>
            <person name="Loker E.S."/>
        </authorList>
    </citation>
    <scope>NUCLEOTIDE SEQUENCE</scope>
    <source>
        <strain evidence="1">KasaAsao</strain>
    </source>
</reference>
<dbReference type="AlphaFoldDB" id="A0AAD8BHX6"/>
<comment type="caution">
    <text evidence="1">The sequence shown here is derived from an EMBL/GenBank/DDBJ whole genome shotgun (WGS) entry which is preliminary data.</text>
</comment>
<keyword evidence="2" id="KW-1185">Reference proteome</keyword>
<dbReference type="EMBL" id="JASAOG010000080">
    <property type="protein sequence ID" value="KAK0054099.1"/>
    <property type="molecule type" value="Genomic_DNA"/>
</dbReference>
<name>A0AAD8BHX6_BIOPF</name>
<reference evidence="1" key="2">
    <citation type="submission" date="2023-04" db="EMBL/GenBank/DDBJ databases">
        <authorList>
            <person name="Bu L."/>
            <person name="Lu L."/>
            <person name="Laidemitt M.R."/>
            <person name="Zhang S.M."/>
            <person name="Mutuku M."/>
            <person name="Mkoji G."/>
            <person name="Steinauer M."/>
            <person name="Loker E.S."/>
        </authorList>
    </citation>
    <scope>NUCLEOTIDE SEQUENCE</scope>
    <source>
        <strain evidence="1">KasaAsao</strain>
        <tissue evidence="1">Whole Snail</tissue>
    </source>
</reference>
<sequence length="73" mass="8073">MRGHFTGNDVIESQEVCKENSQTEPFREANKETSYPHIVNPTLDQGVSFKPITPSNGAVPLDVTHRSLSGRYG</sequence>
<evidence type="ECO:0000313" key="1">
    <source>
        <dbReference type="EMBL" id="KAK0054099.1"/>
    </source>
</evidence>
<proteinExistence type="predicted"/>
<protein>
    <submittedName>
        <fullName evidence="1">Uncharacterized protein</fullName>
    </submittedName>
</protein>